<evidence type="ECO:0000313" key="3">
    <source>
        <dbReference type="EMBL" id="HIU57135.1"/>
    </source>
</evidence>
<feature type="domain" description="DUF7309" evidence="2">
    <location>
        <begin position="9"/>
        <end position="176"/>
    </location>
</feature>
<dbReference type="AlphaFoldDB" id="A0A9D1MBI0"/>
<reference evidence="3" key="1">
    <citation type="submission" date="2020-10" db="EMBL/GenBank/DDBJ databases">
        <authorList>
            <person name="Gilroy R."/>
        </authorList>
    </citation>
    <scope>NUCLEOTIDE SEQUENCE</scope>
    <source>
        <strain evidence="3">USAMLcec3-3695</strain>
    </source>
</reference>
<evidence type="ECO:0000259" key="2">
    <source>
        <dbReference type="Pfam" id="PF23988"/>
    </source>
</evidence>
<evidence type="ECO:0000313" key="4">
    <source>
        <dbReference type="Proteomes" id="UP000824109"/>
    </source>
</evidence>
<organism evidence="3 4">
    <name type="scientific">Candidatus Ornithomonoglobus merdipullorum</name>
    <dbReference type="NCBI Taxonomy" id="2840895"/>
    <lineage>
        <taxon>Bacteria</taxon>
        <taxon>Bacillati</taxon>
        <taxon>Bacillota</taxon>
        <taxon>Clostridia</taxon>
        <taxon>Candidatus Ornithomonoglobus</taxon>
    </lineage>
</organism>
<dbReference type="Pfam" id="PF23988">
    <property type="entry name" value="DUF7309"/>
    <property type="match status" value="1"/>
</dbReference>
<name>A0A9D1MBI0_9FIRM</name>
<evidence type="ECO:0000259" key="1">
    <source>
        <dbReference type="Pfam" id="PF22007"/>
    </source>
</evidence>
<reference evidence="3" key="2">
    <citation type="journal article" date="2021" name="PeerJ">
        <title>Extensive microbial diversity within the chicken gut microbiome revealed by metagenomics and culture.</title>
        <authorList>
            <person name="Gilroy R."/>
            <person name="Ravi A."/>
            <person name="Getino M."/>
            <person name="Pursley I."/>
            <person name="Horton D.L."/>
            <person name="Alikhan N.F."/>
            <person name="Baker D."/>
            <person name="Gharbi K."/>
            <person name="Hall N."/>
            <person name="Watson M."/>
            <person name="Adriaenssens E.M."/>
            <person name="Foster-Nyarko E."/>
            <person name="Jarju S."/>
            <person name="Secka A."/>
            <person name="Antonio M."/>
            <person name="Oren A."/>
            <person name="Chaudhuri R.R."/>
            <person name="La Ragione R."/>
            <person name="Hildebrand F."/>
            <person name="Pallen M.J."/>
        </authorList>
    </citation>
    <scope>NUCLEOTIDE SEQUENCE</scope>
    <source>
        <strain evidence="3">USAMLcec3-3695</strain>
    </source>
</reference>
<sequence>MEKEERSSWSKLYDVALKIQALKPWESMYNSDLICLLLPGHEAPVYCSIMGIAGECIGIAMYYDLEAQIGFQKQLSTEMTYPSMLDYNKCFVCYWGARDEISNKDYALIKELGFKFRGKTSWIYFRHMEPPYCPSELTPNDVDFVFDIMSNLYMALGSYLTGALHVDFESGQMLVRSYDDDSKLWYNQPTDLMFPEIKYPTAAIRDDLLIARLKKMKKSNITIEADIANTGQAVSEKKGGRAYFYRLVIIAAHDAGLVISFDDVSVNDDEIDLFLRNVIGFIESNGRPRQIIARERYAALLDDLCSKLDIELVVDEHPDVIEDFIQTMLNGPMF</sequence>
<dbReference type="EMBL" id="DVNB01000050">
    <property type="protein sequence ID" value="HIU57135.1"/>
    <property type="molecule type" value="Genomic_DNA"/>
</dbReference>
<proteinExistence type="predicted"/>
<dbReference type="Pfam" id="PF22007">
    <property type="entry name" value="DUF6930"/>
    <property type="match status" value="1"/>
</dbReference>
<dbReference type="InterPro" id="IPR055733">
    <property type="entry name" value="DUF7309"/>
</dbReference>
<gene>
    <name evidence="3" type="ORF">IAA61_04900</name>
</gene>
<feature type="domain" description="DUF6930" evidence="1">
    <location>
        <begin position="210"/>
        <end position="328"/>
    </location>
</feature>
<dbReference type="InterPro" id="IPR054216">
    <property type="entry name" value="DUF6930"/>
</dbReference>
<comment type="caution">
    <text evidence="3">The sequence shown here is derived from an EMBL/GenBank/DDBJ whole genome shotgun (WGS) entry which is preliminary data.</text>
</comment>
<accession>A0A9D1MBI0</accession>
<protein>
    <submittedName>
        <fullName evidence="3">Uncharacterized protein</fullName>
    </submittedName>
</protein>
<dbReference type="Proteomes" id="UP000824109">
    <property type="component" value="Unassembled WGS sequence"/>
</dbReference>